<comment type="caution">
    <text evidence="19">The sequence shown here is derived from an EMBL/GenBank/DDBJ whole genome shotgun (WGS) entry which is preliminary data.</text>
</comment>
<name>A0AA88P915_9TELE</name>
<keyword evidence="2" id="KW-0813">Transport</keyword>
<keyword evidence="14" id="KW-0407">Ion channel</keyword>
<dbReference type="Proteomes" id="UP001187343">
    <property type="component" value="Unassembled WGS sequence"/>
</dbReference>
<evidence type="ECO:0000256" key="4">
    <source>
        <dbReference type="ARBA" id="ARBA00022568"/>
    </source>
</evidence>
<feature type="domain" description="Transient receptor ion channel" evidence="18">
    <location>
        <begin position="277"/>
        <end position="339"/>
    </location>
</feature>
<keyword evidence="20" id="KW-1185">Reference proteome</keyword>
<feature type="compositionally biased region" description="Polar residues" evidence="16">
    <location>
        <begin position="1050"/>
        <end position="1061"/>
    </location>
</feature>
<dbReference type="SMART" id="SM00248">
    <property type="entry name" value="ANK"/>
    <property type="match status" value="2"/>
</dbReference>
<dbReference type="InterPro" id="IPR002110">
    <property type="entry name" value="Ankyrin_rpt"/>
</dbReference>
<evidence type="ECO:0000256" key="17">
    <source>
        <dbReference type="SAM" id="Phobius"/>
    </source>
</evidence>
<sequence length="1122" mass="128924">METQRQREEGEVEQEKKRKNRRENRQPERHRDRQRIDFYSLPFTWGWIQLSPAVHQGGLNPDQREQLGTARRSLFHCDPSMESLSFLWTCVILCHRVHMNPMAQLYYNKASNSPYRDRIPLQIVRAEVELSAKERAYLTAVEKGDYAGVKQALEEAEIYYNINVNCLDPLGRSGLLIAIENENLEVMELLLSHGVHMGDALLYAIRKEVVGAVELLLSYKKPSGEKQVPSHMMDTQFSEFTPDITPIMLAAHTNNYEIIKLLVQRKVTIPRPHQIRCDCVECVSSSEVDSLRHSRSRLNIYKTLASPSLIALSSEDPILTAFRLGWELKELSKVENEFRQEYEELSQQCKLFAKDLLDQARSSCELETILNHRDDHSEELDPHECRDLAKLKLAIKYHQKEFVAQPNCQQLLATLWYDGFPGWRRRHWAVKLVTCFIIGLLFPAFSLIYLLAPKSTLGTFIKKPFIKFICHTASYLTFLFLLLLASQHIVQTDLHVQGPPPTIVEWMILPWVLGFIWAEIKEMWDGGFTEYIHDWWNLMDFAMNSLYLATISLKMVAYFKYNSSRPRVEWEMWHPTLIAEALFAIANIFSSLRLISLFTANSHLGPLQISLGRMLLDILKFLFIYCLVLLAFANGLNQLYFYYETKASEEPNHCKGIRCERQNNAFSTLFETLQSLFWSVFGLLNLYVTNVKARHEFTEFVGATMFGTYNVISLVVLLNMLIAMMNNSYQLIADHADIEWKFARTKLWMSYFDEGGTLPPPFNIVPSPKSVWYLCVWLHCRLCGHGEPRHEDECKHKNLKEFTERHADNLIQNQHYQEVIRNLVKRYVAAMIRSAKTDEGLTEENFKELKQDISSFRYEVLDLLGNRKPPRRTYSSSSEATQQDETAEPEEEDDDDDEEGDRFGGPGESSRSKASTSFSQCYRRNRESQFSVSALFKSMSGSARERPESNGLRNNISHSSAFVRTSSRLQRFSRSKKNSLQRLGMLMSRMNGHVPDQHAGTLVDQQSTYSISDQVPQTSWHAPQMLSKVTQSEMHLHTLGLGAPEIEQNPMQATSQQTNGRDSLLLRPPSHSLPPLHCASSLTTSSAQLLASSDDLCHGWLGPCDSLGSSSWEQEESVTTQL</sequence>
<evidence type="ECO:0000256" key="15">
    <source>
        <dbReference type="ARBA" id="ARBA00036634"/>
    </source>
</evidence>
<evidence type="ECO:0000256" key="5">
    <source>
        <dbReference type="ARBA" id="ARBA00022673"/>
    </source>
</evidence>
<evidence type="ECO:0000256" key="3">
    <source>
        <dbReference type="ARBA" id="ARBA00022475"/>
    </source>
</evidence>
<keyword evidence="13" id="KW-1015">Disulfide bond</keyword>
<dbReference type="Pfam" id="PF00520">
    <property type="entry name" value="Ion_trans"/>
    <property type="match status" value="1"/>
</dbReference>
<evidence type="ECO:0000256" key="16">
    <source>
        <dbReference type="SAM" id="MobiDB-lite"/>
    </source>
</evidence>
<evidence type="ECO:0000256" key="7">
    <source>
        <dbReference type="ARBA" id="ARBA00022737"/>
    </source>
</evidence>
<gene>
    <name evidence="19" type="ORF">Q8A67_022951</name>
</gene>
<evidence type="ECO:0000256" key="8">
    <source>
        <dbReference type="ARBA" id="ARBA00022837"/>
    </source>
</evidence>
<evidence type="ECO:0000256" key="12">
    <source>
        <dbReference type="ARBA" id="ARBA00023136"/>
    </source>
</evidence>
<evidence type="ECO:0000256" key="6">
    <source>
        <dbReference type="ARBA" id="ARBA00022692"/>
    </source>
</evidence>
<evidence type="ECO:0000256" key="11">
    <source>
        <dbReference type="ARBA" id="ARBA00023065"/>
    </source>
</evidence>
<dbReference type="GO" id="GO:0051480">
    <property type="term" value="P:regulation of cytosolic calcium ion concentration"/>
    <property type="evidence" value="ECO:0007669"/>
    <property type="project" value="TreeGrafter"/>
</dbReference>
<dbReference type="GO" id="GO:0070679">
    <property type="term" value="F:inositol 1,4,5 trisphosphate binding"/>
    <property type="evidence" value="ECO:0007669"/>
    <property type="project" value="TreeGrafter"/>
</dbReference>
<organism evidence="19 20">
    <name type="scientific">Cirrhinus molitorella</name>
    <name type="common">mud carp</name>
    <dbReference type="NCBI Taxonomy" id="172907"/>
    <lineage>
        <taxon>Eukaryota</taxon>
        <taxon>Metazoa</taxon>
        <taxon>Chordata</taxon>
        <taxon>Craniata</taxon>
        <taxon>Vertebrata</taxon>
        <taxon>Euteleostomi</taxon>
        <taxon>Actinopterygii</taxon>
        <taxon>Neopterygii</taxon>
        <taxon>Teleostei</taxon>
        <taxon>Ostariophysi</taxon>
        <taxon>Cypriniformes</taxon>
        <taxon>Cyprinidae</taxon>
        <taxon>Labeoninae</taxon>
        <taxon>Labeonini</taxon>
        <taxon>Cirrhinus</taxon>
    </lineage>
</organism>
<keyword evidence="5" id="KW-0107">Calcium channel</keyword>
<evidence type="ECO:0000256" key="9">
    <source>
        <dbReference type="ARBA" id="ARBA00022989"/>
    </source>
</evidence>
<keyword evidence="4" id="KW-0109">Calcium transport</keyword>
<feature type="transmembrane region" description="Helical" evidence="17">
    <location>
        <begin position="541"/>
        <end position="561"/>
    </location>
</feature>
<evidence type="ECO:0000256" key="2">
    <source>
        <dbReference type="ARBA" id="ARBA00022448"/>
    </source>
</evidence>
<keyword evidence="12 17" id="KW-0472">Membrane</keyword>
<dbReference type="Pfam" id="PF08344">
    <property type="entry name" value="TRP_2"/>
    <property type="match status" value="1"/>
</dbReference>
<reference evidence="19" key="1">
    <citation type="submission" date="2023-08" db="EMBL/GenBank/DDBJ databases">
        <title>Chromosome-level Genome Assembly of mud carp (Cirrhinus molitorella).</title>
        <authorList>
            <person name="Liu H."/>
        </authorList>
    </citation>
    <scope>NUCLEOTIDE SEQUENCE</scope>
    <source>
        <strain evidence="19">Prfri</strain>
        <tissue evidence="19">Muscle</tissue>
    </source>
</reference>
<feature type="transmembrane region" description="Helical" evidence="17">
    <location>
        <begin position="428"/>
        <end position="452"/>
    </location>
</feature>
<dbReference type="Gene3D" id="1.25.40.20">
    <property type="entry name" value="Ankyrin repeat-containing domain"/>
    <property type="match status" value="1"/>
</dbReference>
<feature type="transmembrane region" description="Helical" evidence="17">
    <location>
        <begin position="503"/>
        <end position="520"/>
    </location>
</feature>
<evidence type="ECO:0000256" key="1">
    <source>
        <dbReference type="ARBA" id="ARBA00004651"/>
    </source>
</evidence>
<dbReference type="PRINTS" id="PR01097">
    <property type="entry name" value="TRNSRECEPTRP"/>
</dbReference>
<dbReference type="Pfam" id="PF12796">
    <property type="entry name" value="Ank_2"/>
    <property type="match status" value="1"/>
</dbReference>
<protein>
    <recommendedName>
        <fullName evidence="18">Transient receptor ion channel domain-containing protein</fullName>
    </recommendedName>
</protein>
<feature type="transmembrane region" description="Helical" evidence="17">
    <location>
        <begin position="581"/>
        <end position="600"/>
    </location>
</feature>
<dbReference type="InterPro" id="IPR036770">
    <property type="entry name" value="Ankyrin_rpt-contain_sf"/>
</dbReference>
<evidence type="ECO:0000256" key="10">
    <source>
        <dbReference type="ARBA" id="ARBA00023043"/>
    </source>
</evidence>
<evidence type="ECO:0000256" key="14">
    <source>
        <dbReference type="ARBA" id="ARBA00023303"/>
    </source>
</evidence>
<dbReference type="GO" id="GO:0034703">
    <property type="term" value="C:cation channel complex"/>
    <property type="evidence" value="ECO:0007669"/>
    <property type="project" value="TreeGrafter"/>
</dbReference>
<dbReference type="FunFam" id="1.10.287.70:FF:000266">
    <property type="entry name" value="Transient receptor potential cation channel subfamily c member 1"/>
    <property type="match status" value="1"/>
</dbReference>
<feature type="compositionally biased region" description="Low complexity" evidence="16">
    <location>
        <begin position="1063"/>
        <end position="1072"/>
    </location>
</feature>
<feature type="region of interest" description="Disordered" evidence="16">
    <location>
        <begin position="1"/>
        <end position="31"/>
    </location>
</feature>
<dbReference type="InterPro" id="IPR013555">
    <property type="entry name" value="TRP_dom"/>
</dbReference>
<dbReference type="PRINTS" id="PR01646">
    <property type="entry name" value="TRPCHANNEL5"/>
</dbReference>
<comment type="catalytic activity">
    <reaction evidence="15">
        <text>Ca(2+)(in) = Ca(2+)(out)</text>
        <dbReference type="Rhea" id="RHEA:29671"/>
        <dbReference type="ChEBI" id="CHEBI:29108"/>
    </reaction>
</comment>
<dbReference type="InterPro" id="IPR005821">
    <property type="entry name" value="Ion_trans_dom"/>
</dbReference>
<feature type="compositionally biased region" description="Acidic residues" evidence="16">
    <location>
        <begin position="885"/>
        <end position="900"/>
    </location>
</feature>
<accession>A0AA88P915</accession>
<feature type="region of interest" description="Disordered" evidence="16">
    <location>
        <begin position="1050"/>
        <end position="1072"/>
    </location>
</feature>
<keyword evidence="9 17" id="KW-1133">Transmembrane helix</keyword>
<keyword evidence="3" id="KW-1003">Cell membrane</keyword>
<feature type="transmembrane region" description="Helical" evidence="17">
    <location>
        <begin position="700"/>
        <end position="722"/>
    </location>
</feature>
<dbReference type="NCBIfam" id="TIGR00870">
    <property type="entry name" value="trp"/>
    <property type="match status" value="1"/>
</dbReference>
<keyword evidence="10" id="KW-0040">ANK repeat</keyword>
<evidence type="ECO:0000313" key="19">
    <source>
        <dbReference type="EMBL" id="KAK2873054.1"/>
    </source>
</evidence>
<dbReference type="InterPro" id="IPR005461">
    <property type="entry name" value="TRPC5_channel"/>
</dbReference>
<dbReference type="SMART" id="SM01420">
    <property type="entry name" value="TRP_2"/>
    <property type="match status" value="1"/>
</dbReference>
<dbReference type="EMBL" id="JAUYZG010000022">
    <property type="protein sequence ID" value="KAK2873054.1"/>
    <property type="molecule type" value="Genomic_DNA"/>
</dbReference>
<keyword evidence="6 17" id="KW-0812">Transmembrane</keyword>
<feature type="region of interest" description="Disordered" evidence="16">
    <location>
        <begin position="867"/>
        <end position="920"/>
    </location>
</feature>
<dbReference type="PANTHER" id="PTHR10117">
    <property type="entry name" value="TRANSIENT RECEPTOR POTENTIAL CHANNEL"/>
    <property type="match status" value="1"/>
</dbReference>
<evidence type="ECO:0000256" key="13">
    <source>
        <dbReference type="ARBA" id="ARBA00023157"/>
    </source>
</evidence>
<dbReference type="GO" id="GO:0015279">
    <property type="term" value="F:store-operated calcium channel activity"/>
    <property type="evidence" value="ECO:0007669"/>
    <property type="project" value="TreeGrafter"/>
</dbReference>
<dbReference type="Pfam" id="PF00023">
    <property type="entry name" value="Ank"/>
    <property type="match status" value="1"/>
</dbReference>
<dbReference type="PANTHER" id="PTHR10117:SF76">
    <property type="entry name" value="SHORT TRANSIENT RECEPTOR POTENTIAL CHANNEL 5"/>
    <property type="match status" value="1"/>
</dbReference>
<comment type="subcellular location">
    <subcellularLocation>
        <location evidence="1">Cell membrane</location>
        <topology evidence="1">Multi-pass membrane protein</topology>
    </subcellularLocation>
</comment>
<dbReference type="AlphaFoldDB" id="A0AA88P915"/>
<dbReference type="FunFam" id="1.25.40.20:FF:000023">
    <property type="entry name" value="short transient receptor potential channel 4 isoform X1"/>
    <property type="match status" value="1"/>
</dbReference>
<dbReference type="GO" id="GO:0005886">
    <property type="term" value="C:plasma membrane"/>
    <property type="evidence" value="ECO:0007669"/>
    <property type="project" value="UniProtKB-SubCell"/>
</dbReference>
<keyword evidence="11" id="KW-0406">Ion transport</keyword>
<feature type="transmembrane region" description="Helical" evidence="17">
    <location>
        <begin position="621"/>
        <end position="643"/>
    </location>
</feature>
<dbReference type="SUPFAM" id="SSF48403">
    <property type="entry name" value="Ankyrin repeat"/>
    <property type="match status" value="1"/>
</dbReference>
<keyword evidence="7" id="KW-0677">Repeat</keyword>
<feature type="transmembrane region" description="Helical" evidence="17">
    <location>
        <begin position="464"/>
        <end position="483"/>
    </location>
</feature>
<keyword evidence="8" id="KW-0106">Calcium</keyword>
<feature type="compositionally biased region" description="Basic and acidic residues" evidence="16">
    <location>
        <begin position="1"/>
        <end position="16"/>
    </location>
</feature>
<proteinExistence type="predicted"/>
<dbReference type="InterPro" id="IPR002153">
    <property type="entry name" value="TRPC_channel"/>
</dbReference>
<evidence type="ECO:0000259" key="18">
    <source>
        <dbReference type="SMART" id="SM01420"/>
    </source>
</evidence>
<evidence type="ECO:0000313" key="20">
    <source>
        <dbReference type="Proteomes" id="UP001187343"/>
    </source>
</evidence>